<evidence type="ECO:0000256" key="2">
    <source>
        <dbReference type="SAM" id="MobiDB-lite"/>
    </source>
</evidence>
<feature type="compositionally biased region" description="Basic and acidic residues" evidence="2">
    <location>
        <begin position="254"/>
        <end position="265"/>
    </location>
</feature>
<feature type="compositionally biased region" description="Acidic residues" evidence="2">
    <location>
        <begin position="50"/>
        <end position="79"/>
    </location>
</feature>
<feature type="compositionally biased region" description="Acidic residues" evidence="2">
    <location>
        <begin position="372"/>
        <end position="383"/>
    </location>
</feature>
<name>C1EIZ8_MICCC</name>
<feature type="region of interest" description="Disordered" evidence="2">
    <location>
        <begin position="249"/>
        <end position="349"/>
    </location>
</feature>
<dbReference type="Proteomes" id="UP000002009">
    <property type="component" value="Chromosome 16"/>
</dbReference>
<feature type="region of interest" description="Disordered" evidence="2">
    <location>
        <begin position="441"/>
        <end position="460"/>
    </location>
</feature>
<dbReference type="OMA" id="MANETSY"/>
<dbReference type="EMBL" id="CP001334">
    <property type="protein sequence ID" value="ACO67948.1"/>
    <property type="molecule type" value="Genomic_DNA"/>
</dbReference>
<dbReference type="OrthoDB" id="498873at2759"/>
<dbReference type="AlphaFoldDB" id="C1EIZ8"/>
<reference evidence="3 4" key="1">
    <citation type="journal article" date="2009" name="Science">
        <title>Green evolution and dynamic adaptations revealed by genomes of the marine picoeukaryotes Micromonas.</title>
        <authorList>
            <person name="Worden A.Z."/>
            <person name="Lee J.H."/>
            <person name="Mock T."/>
            <person name="Rouze P."/>
            <person name="Simmons M.P."/>
            <person name="Aerts A.L."/>
            <person name="Allen A.E."/>
            <person name="Cuvelier M.L."/>
            <person name="Derelle E."/>
            <person name="Everett M.V."/>
            <person name="Foulon E."/>
            <person name="Grimwood J."/>
            <person name="Gundlach H."/>
            <person name="Henrissat B."/>
            <person name="Napoli C."/>
            <person name="McDonald S.M."/>
            <person name="Parker M.S."/>
            <person name="Rombauts S."/>
            <person name="Salamov A."/>
            <person name="Von Dassow P."/>
            <person name="Badger J.H."/>
            <person name="Coutinho P.M."/>
            <person name="Demir E."/>
            <person name="Dubchak I."/>
            <person name="Gentemann C."/>
            <person name="Eikrem W."/>
            <person name="Gready J.E."/>
            <person name="John U."/>
            <person name="Lanier W."/>
            <person name="Lindquist E.A."/>
            <person name="Lucas S."/>
            <person name="Mayer K.F."/>
            <person name="Moreau H."/>
            <person name="Not F."/>
            <person name="Otillar R."/>
            <person name="Panaud O."/>
            <person name="Pangilinan J."/>
            <person name="Paulsen I."/>
            <person name="Piegu B."/>
            <person name="Poliakov A."/>
            <person name="Robbens S."/>
            <person name="Schmutz J."/>
            <person name="Toulza E."/>
            <person name="Wyss T."/>
            <person name="Zelensky A."/>
            <person name="Zhou K."/>
            <person name="Armbrust E.V."/>
            <person name="Bhattacharya D."/>
            <person name="Goodenough U.W."/>
            <person name="Van de Peer Y."/>
            <person name="Grigoriev I.V."/>
        </authorList>
    </citation>
    <scope>NUCLEOTIDE SEQUENCE [LARGE SCALE GENOMIC DNA]</scope>
    <source>
        <strain evidence="4">RCC299 / NOUM17</strain>
    </source>
</reference>
<dbReference type="RefSeq" id="XP_002506690.1">
    <property type="nucleotide sequence ID" value="XM_002506644.1"/>
</dbReference>
<dbReference type="KEGG" id="mis:MICPUN_104554"/>
<evidence type="ECO:0000313" key="3">
    <source>
        <dbReference type="EMBL" id="ACO67948.1"/>
    </source>
</evidence>
<feature type="compositionally biased region" description="Acidic residues" evidence="2">
    <location>
        <begin position="294"/>
        <end position="315"/>
    </location>
</feature>
<sequence length="704" mass="77455">MLSLSARVAHGVVRPARLGERRRPARLAASVPSRARRGIRRRGTRAAAAADDDGDDDDDETTFDDDEYDEAWTDAEEGGDATGREDDGDETSDASASAAAFARFSADLDARAFGTSGPPPRAAYAAVVEPSSPPPQPAAKPMSGAQNGVFNVGLVSTAVLVTWGVKRAADAFNRIPNLNAEERLLRMADFAAEALERAKAMPDGPRKDKEIARVTALIADVDAKRAKVEAAERKRREWSQRVMRVDEDGVSVRAKREAERRERRAPASARRARRAGSDGDGDDDARDSSAADLSDSDPADPAEADASDSDPADASELERSRRERDARYEAAMERARSRERAPPGAGARWMNATEYLQRRMDKTAVGYRPEEGVEGDEDVDDENAAAAAEREAEAEVAAKAKAAAEAAEYRRKAEAEAAAKAEEEERELERARAMAEAEARAKAEVRPIPSTPPSFSGEAPVFEPDIVDNFDDLRGGNLSPQDEVALEREIRRLEERYGDDRNVSAEELDAKCQEIIDRYGLGEREFTKNETYDPGTDPKMAPTHYSQENPFYWRTLRAVHPIFEADPAAKTMGVMTMMMTPPGLPAYLPGNKKPADRLHAIAFERREDAERFCWYMRSTRVDGEGVCTTQPMPPATLEEMANETSYGVTVVGGGRVDLSPSRSDVEILAEIREIGGEQYLWEFARFTRDELEESRKPPPPTVRY</sequence>
<feature type="coiled-coil region" evidence="1">
    <location>
        <begin position="214"/>
        <end position="248"/>
    </location>
</feature>
<gene>
    <name evidence="3" type="ORF">MICPUN_104554</name>
</gene>
<feature type="region of interest" description="Disordered" evidence="2">
    <location>
        <begin position="415"/>
        <end position="435"/>
    </location>
</feature>
<feature type="compositionally biased region" description="Basic residues" evidence="2">
    <location>
        <begin position="34"/>
        <end position="44"/>
    </location>
</feature>
<feature type="region of interest" description="Disordered" evidence="2">
    <location>
        <begin position="1"/>
        <end position="96"/>
    </location>
</feature>
<feature type="region of interest" description="Disordered" evidence="2">
    <location>
        <begin position="369"/>
        <end position="392"/>
    </location>
</feature>
<proteinExistence type="predicted"/>
<protein>
    <submittedName>
        <fullName evidence="3">Uncharacterized protein</fullName>
    </submittedName>
</protein>
<keyword evidence="1" id="KW-0175">Coiled coil</keyword>
<dbReference type="GeneID" id="8249623"/>
<evidence type="ECO:0000313" key="4">
    <source>
        <dbReference type="Proteomes" id="UP000002009"/>
    </source>
</evidence>
<evidence type="ECO:0000256" key="1">
    <source>
        <dbReference type="SAM" id="Coils"/>
    </source>
</evidence>
<organism evidence="3 4">
    <name type="scientific">Micromonas commoda (strain RCC299 / NOUM17 / CCMP2709)</name>
    <name type="common">Picoplanktonic green alga</name>
    <dbReference type="NCBI Taxonomy" id="296587"/>
    <lineage>
        <taxon>Eukaryota</taxon>
        <taxon>Viridiplantae</taxon>
        <taxon>Chlorophyta</taxon>
        <taxon>Mamiellophyceae</taxon>
        <taxon>Mamiellales</taxon>
        <taxon>Mamiellaceae</taxon>
        <taxon>Micromonas</taxon>
    </lineage>
</organism>
<keyword evidence="4" id="KW-1185">Reference proteome</keyword>
<feature type="compositionally biased region" description="Basic and acidic residues" evidence="2">
    <location>
        <begin position="316"/>
        <end position="341"/>
    </location>
</feature>
<dbReference type="InParanoid" id="C1EIZ8"/>
<accession>C1EIZ8</accession>